<comment type="caution">
    <text evidence="2">The sequence shown here is derived from an EMBL/GenBank/DDBJ whole genome shotgun (WGS) entry which is preliminary data.</text>
</comment>
<evidence type="ECO:0000256" key="1">
    <source>
        <dbReference type="SAM" id="MobiDB-lite"/>
    </source>
</evidence>
<gene>
    <name evidence="2" type="ORF">RND61_16905</name>
</gene>
<accession>A0ABU3QML8</accession>
<organism evidence="2 3">
    <name type="scientific">Streptomyces tamarix</name>
    <dbReference type="NCBI Taxonomy" id="3078565"/>
    <lineage>
        <taxon>Bacteria</taxon>
        <taxon>Bacillati</taxon>
        <taxon>Actinomycetota</taxon>
        <taxon>Actinomycetes</taxon>
        <taxon>Kitasatosporales</taxon>
        <taxon>Streptomycetaceae</taxon>
        <taxon>Streptomyces</taxon>
    </lineage>
</organism>
<dbReference type="Proteomes" id="UP001250181">
    <property type="component" value="Unassembled WGS sequence"/>
</dbReference>
<name>A0ABU3QML8_9ACTN</name>
<protein>
    <submittedName>
        <fullName evidence="2">Uncharacterized protein</fullName>
    </submittedName>
</protein>
<evidence type="ECO:0000313" key="2">
    <source>
        <dbReference type="EMBL" id="MDT9683728.1"/>
    </source>
</evidence>
<dbReference type="EMBL" id="JAWCTQ010000019">
    <property type="protein sequence ID" value="MDT9683728.1"/>
    <property type="molecule type" value="Genomic_DNA"/>
</dbReference>
<feature type="region of interest" description="Disordered" evidence="1">
    <location>
        <begin position="18"/>
        <end position="57"/>
    </location>
</feature>
<sequence>MPVALRRATMLVGTVTAPGFTSRTDYSASDPRAAMPLVATLSGTGRRSREPERGDGD</sequence>
<feature type="compositionally biased region" description="Basic and acidic residues" evidence="1">
    <location>
        <begin position="47"/>
        <end position="57"/>
    </location>
</feature>
<proteinExistence type="predicted"/>
<dbReference type="RefSeq" id="WP_315878798.1">
    <property type="nucleotide sequence ID" value="NZ_JAWCTQ010000019.1"/>
</dbReference>
<keyword evidence="3" id="KW-1185">Reference proteome</keyword>
<evidence type="ECO:0000313" key="3">
    <source>
        <dbReference type="Proteomes" id="UP001250181"/>
    </source>
</evidence>
<reference evidence="2 3" key="1">
    <citation type="submission" date="2023-09" db="EMBL/GenBank/DDBJ databases">
        <title>Streptomyces sp. nov.: A antagonism against Alternaria gaisen Producing Streptochlin, Isolated from Tamarix root soil.</title>
        <authorList>
            <person name="Chen Y."/>
        </authorList>
    </citation>
    <scope>NUCLEOTIDE SEQUENCE [LARGE SCALE GENOMIC DNA]</scope>
    <source>
        <strain evidence="2 3">TRM76323</strain>
    </source>
</reference>